<evidence type="ECO:0000313" key="1">
    <source>
        <dbReference type="EMBL" id="RNF10743.1"/>
    </source>
</evidence>
<dbReference type="EMBL" id="MKGL01000027">
    <property type="protein sequence ID" value="RNF10743.1"/>
    <property type="molecule type" value="Genomic_DNA"/>
</dbReference>
<organism evidence="1 2">
    <name type="scientific">Trypanosoma rangeli</name>
    <dbReference type="NCBI Taxonomy" id="5698"/>
    <lineage>
        <taxon>Eukaryota</taxon>
        <taxon>Discoba</taxon>
        <taxon>Euglenozoa</taxon>
        <taxon>Kinetoplastea</taxon>
        <taxon>Metakinetoplastina</taxon>
        <taxon>Trypanosomatida</taxon>
        <taxon>Trypanosomatidae</taxon>
        <taxon>Trypanosoma</taxon>
        <taxon>Herpetosoma</taxon>
    </lineage>
</organism>
<evidence type="ECO:0000313" key="2">
    <source>
        <dbReference type="Proteomes" id="UP000283634"/>
    </source>
</evidence>
<dbReference type="Proteomes" id="UP000283634">
    <property type="component" value="Unassembled WGS sequence"/>
</dbReference>
<accession>A0A422NZ20</accession>
<keyword evidence="2" id="KW-1185">Reference proteome</keyword>
<dbReference type="GeneID" id="40325237"/>
<reference evidence="1 2" key="1">
    <citation type="journal article" date="2018" name="BMC Genomics">
        <title>Genomic comparison of Trypanosoma conorhini and Trypanosoma rangeli to Trypanosoma cruzi strains of high and low virulence.</title>
        <authorList>
            <person name="Bradwell K.R."/>
            <person name="Koparde V.N."/>
            <person name="Matveyev A.V."/>
            <person name="Serrano M.G."/>
            <person name="Alves J.M."/>
            <person name="Parikh H."/>
            <person name="Huang B."/>
            <person name="Lee V."/>
            <person name="Espinosa-Alvarez O."/>
            <person name="Ortiz P.A."/>
            <person name="Costa-Martins A.G."/>
            <person name="Teixeira M.M."/>
            <person name="Buck G.A."/>
        </authorList>
    </citation>
    <scope>NUCLEOTIDE SEQUENCE [LARGE SCALE GENOMIC DNA]</scope>
    <source>
        <strain evidence="1 2">AM80</strain>
    </source>
</reference>
<protein>
    <submittedName>
        <fullName evidence="1">Uncharacterized protein</fullName>
    </submittedName>
</protein>
<dbReference type="AlphaFoldDB" id="A0A422NZ20"/>
<comment type="caution">
    <text evidence="1">The sequence shown here is derived from an EMBL/GenBank/DDBJ whole genome shotgun (WGS) entry which is preliminary data.</text>
</comment>
<proteinExistence type="predicted"/>
<gene>
    <name evidence="1" type="ORF">TraAM80_01304</name>
</gene>
<dbReference type="RefSeq" id="XP_029241740.1">
    <property type="nucleotide sequence ID" value="XM_029378356.1"/>
</dbReference>
<name>A0A422NZ20_TRYRA</name>
<sequence>MCMREAKMYRYIDKCISVEAWMGGYAQRWFPRGHAIATAAPPHHTHLMQLRKAAGMHDETRPAAVAPTPSTRQVLYVPQQQGKDTVLGALAATRRTNLAAAPVSFTPH</sequence>